<keyword evidence="4 7" id="KW-1133">Transmembrane helix</keyword>
<evidence type="ECO:0000313" key="8">
    <source>
        <dbReference type="EMBL" id="AII08776.1"/>
    </source>
</evidence>
<protein>
    <submittedName>
        <fullName evidence="8">ABC transporter permease</fullName>
    </submittedName>
</protein>
<feature type="region of interest" description="Disordered" evidence="6">
    <location>
        <begin position="1"/>
        <end position="27"/>
    </location>
</feature>
<comment type="subcellular location">
    <subcellularLocation>
        <location evidence="1">Cell membrane</location>
        <topology evidence="1">Multi-pass membrane protein</topology>
    </subcellularLocation>
</comment>
<feature type="transmembrane region" description="Helical" evidence="7">
    <location>
        <begin position="115"/>
        <end position="137"/>
    </location>
</feature>
<dbReference type="PANTHER" id="PTHR32196:SF72">
    <property type="entry name" value="RIBOSE IMPORT PERMEASE PROTEIN RBSC"/>
    <property type="match status" value="1"/>
</dbReference>
<gene>
    <name evidence="8" type="ORF">EP51_30800</name>
</gene>
<keyword evidence="2" id="KW-1003">Cell membrane</keyword>
<feature type="transmembrane region" description="Helical" evidence="7">
    <location>
        <begin position="317"/>
        <end position="333"/>
    </location>
</feature>
<keyword evidence="3 7" id="KW-0812">Transmembrane</keyword>
<evidence type="ECO:0000313" key="9">
    <source>
        <dbReference type="Proteomes" id="UP000028488"/>
    </source>
</evidence>
<proteinExistence type="predicted"/>
<evidence type="ECO:0000256" key="7">
    <source>
        <dbReference type="SAM" id="Phobius"/>
    </source>
</evidence>
<evidence type="ECO:0000256" key="1">
    <source>
        <dbReference type="ARBA" id="ARBA00004651"/>
    </source>
</evidence>
<evidence type="ECO:0000256" key="6">
    <source>
        <dbReference type="SAM" id="MobiDB-lite"/>
    </source>
</evidence>
<dbReference type="CDD" id="cd06579">
    <property type="entry name" value="TM_PBP1_transp_AraH_like"/>
    <property type="match status" value="1"/>
</dbReference>
<feature type="transmembrane region" description="Helical" evidence="7">
    <location>
        <begin position="232"/>
        <end position="255"/>
    </location>
</feature>
<dbReference type="InterPro" id="IPR001851">
    <property type="entry name" value="ABC_transp_permease"/>
</dbReference>
<evidence type="ECO:0000256" key="2">
    <source>
        <dbReference type="ARBA" id="ARBA00022475"/>
    </source>
</evidence>
<dbReference type="Proteomes" id="UP000028488">
    <property type="component" value="Chromosome"/>
</dbReference>
<feature type="transmembrane region" description="Helical" evidence="7">
    <location>
        <begin position="267"/>
        <end position="286"/>
    </location>
</feature>
<name>A0A076ESA9_RHOOP</name>
<feature type="transmembrane region" description="Helical" evidence="7">
    <location>
        <begin position="174"/>
        <end position="201"/>
    </location>
</feature>
<feature type="compositionally biased region" description="Basic and acidic residues" evidence="6">
    <location>
        <begin position="9"/>
        <end position="19"/>
    </location>
</feature>
<dbReference type="RefSeq" id="WP_128641406.1">
    <property type="nucleotide sequence ID" value="NZ_CP008947.1"/>
</dbReference>
<dbReference type="Pfam" id="PF02653">
    <property type="entry name" value="BPD_transp_2"/>
    <property type="match status" value="1"/>
</dbReference>
<feature type="transmembrane region" description="Helical" evidence="7">
    <location>
        <begin position="144"/>
        <end position="168"/>
    </location>
</feature>
<evidence type="ECO:0000256" key="3">
    <source>
        <dbReference type="ARBA" id="ARBA00022692"/>
    </source>
</evidence>
<feature type="transmembrane region" description="Helical" evidence="7">
    <location>
        <begin position="92"/>
        <end position="109"/>
    </location>
</feature>
<keyword evidence="5 7" id="KW-0472">Membrane</keyword>
<dbReference type="PANTHER" id="PTHR32196">
    <property type="entry name" value="ABC TRANSPORTER PERMEASE PROTEIN YPHD-RELATED-RELATED"/>
    <property type="match status" value="1"/>
</dbReference>
<organism evidence="8 9">
    <name type="scientific">Rhodococcus opacus</name>
    <name type="common">Nocardia opaca</name>
    <dbReference type="NCBI Taxonomy" id="37919"/>
    <lineage>
        <taxon>Bacteria</taxon>
        <taxon>Bacillati</taxon>
        <taxon>Actinomycetota</taxon>
        <taxon>Actinomycetes</taxon>
        <taxon>Mycobacteriales</taxon>
        <taxon>Nocardiaceae</taxon>
        <taxon>Rhodococcus</taxon>
    </lineage>
</organism>
<feature type="transmembrane region" description="Helical" evidence="7">
    <location>
        <begin position="37"/>
        <end position="54"/>
    </location>
</feature>
<evidence type="ECO:0000256" key="4">
    <source>
        <dbReference type="ARBA" id="ARBA00022989"/>
    </source>
</evidence>
<evidence type="ECO:0000256" key="5">
    <source>
        <dbReference type="ARBA" id="ARBA00023136"/>
    </source>
</evidence>
<sequence length="341" mass="34392">MIAVATRTSTERTSTETRAPEGAAQAVSRTTRDRLRLAGPSVVLVALVLLVALAEPNFLSMNALAVVSAQAVPILLLGLGQMFVILTGGIDLSVAALASLATVILATVIGSLGPLAVVVTLVALTLIGAVTGLLIVFGQVPSFVVSLGALGFWGAVALVASGSTTIYISEGYDAIFWLSSWTVLGLPMAVWAAVAAVAAVFGAMRLSPRGNVFHLVGLGEKAAMMSGVRTRIVRIGAFALSGFFAGAAGVVLSAQQQSAAPQLADSLLLPAIAAVLVGGCAITGGIGGAWRVLVGALVVTVLRVGGSVAGIDPSFQQIVYGAVVIVAVAVTLDRSRLSIIK</sequence>
<dbReference type="eggNOG" id="COG4158">
    <property type="taxonomic scope" value="Bacteria"/>
</dbReference>
<dbReference type="EMBL" id="CP008947">
    <property type="protein sequence ID" value="AII08776.1"/>
    <property type="molecule type" value="Genomic_DNA"/>
</dbReference>
<dbReference type="GO" id="GO:0005886">
    <property type="term" value="C:plasma membrane"/>
    <property type="evidence" value="ECO:0007669"/>
    <property type="project" value="UniProtKB-SubCell"/>
</dbReference>
<feature type="transmembrane region" description="Helical" evidence="7">
    <location>
        <begin position="60"/>
        <end position="80"/>
    </location>
</feature>
<accession>A0A076ESA9</accession>
<dbReference type="GO" id="GO:0022857">
    <property type="term" value="F:transmembrane transporter activity"/>
    <property type="evidence" value="ECO:0007669"/>
    <property type="project" value="InterPro"/>
</dbReference>
<reference evidence="8 9" key="1">
    <citation type="submission" date="2014-07" db="EMBL/GenBank/DDBJ databases">
        <title>Genome Sequence of Rhodococcus opacus Strain R7, a Biodegrader of Mono- and Polycyclic Aromatic Hydrocarbons.</title>
        <authorList>
            <person name="Di Gennaro P."/>
            <person name="Zampolli J."/>
            <person name="Presti I."/>
            <person name="Cappelletti M."/>
            <person name="D'Ursi P."/>
            <person name="Orro A."/>
            <person name="Mezzelani A."/>
            <person name="Milanesi L."/>
        </authorList>
    </citation>
    <scope>NUCLEOTIDE SEQUENCE [LARGE SCALE GENOMIC DNA]</scope>
    <source>
        <strain evidence="8 9">R7</strain>
    </source>
</reference>
<dbReference type="AlphaFoldDB" id="A0A076ESA9"/>
<feature type="transmembrane region" description="Helical" evidence="7">
    <location>
        <begin position="293"/>
        <end position="311"/>
    </location>
</feature>